<dbReference type="AlphaFoldDB" id="A0A4U5M6M3"/>
<dbReference type="InterPro" id="IPR000719">
    <property type="entry name" value="Prot_kinase_dom"/>
</dbReference>
<dbReference type="InterPro" id="IPR051334">
    <property type="entry name" value="SRPK"/>
</dbReference>
<feature type="region of interest" description="Disordered" evidence="10">
    <location>
        <begin position="17"/>
        <end position="47"/>
    </location>
</feature>
<dbReference type="EMBL" id="AZBU02000009">
    <property type="protein sequence ID" value="TKR64531.1"/>
    <property type="molecule type" value="Genomic_DNA"/>
</dbReference>
<feature type="domain" description="Protein kinase" evidence="11">
    <location>
        <begin position="65"/>
        <end position="499"/>
    </location>
</feature>
<evidence type="ECO:0000313" key="12">
    <source>
        <dbReference type="EMBL" id="TKR64531.1"/>
    </source>
</evidence>
<dbReference type="GO" id="GO:0000245">
    <property type="term" value="P:spliceosomal complex assembly"/>
    <property type="evidence" value="ECO:0007669"/>
    <property type="project" value="TreeGrafter"/>
</dbReference>
<organism evidence="12 13">
    <name type="scientific">Steinernema carpocapsae</name>
    <name type="common">Entomopathogenic nematode</name>
    <dbReference type="NCBI Taxonomy" id="34508"/>
    <lineage>
        <taxon>Eukaryota</taxon>
        <taxon>Metazoa</taxon>
        <taxon>Ecdysozoa</taxon>
        <taxon>Nematoda</taxon>
        <taxon>Chromadorea</taxon>
        <taxon>Rhabditida</taxon>
        <taxon>Tylenchina</taxon>
        <taxon>Panagrolaimomorpha</taxon>
        <taxon>Strongyloidoidea</taxon>
        <taxon>Steinernematidae</taxon>
        <taxon>Steinernema</taxon>
    </lineage>
</organism>
<dbReference type="GO" id="GO:0050684">
    <property type="term" value="P:regulation of mRNA processing"/>
    <property type="evidence" value="ECO:0007669"/>
    <property type="project" value="TreeGrafter"/>
</dbReference>
<evidence type="ECO:0000256" key="2">
    <source>
        <dbReference type="ARBA" id="ARBA00022527"/>
    </source>
</evidence>
<comment type="catalytic activity">
    <reaction evidence="8">
        <text>L-seryl-[protein] + ATP = O-phospho-L-seryl-[protein] + ADP + H(+)</text>
        <dbReference type="Rhea" id="RHEA:17989"/>
        <dbReference type="Rhea" id="RHEA-COMP:9863"/>
        <dbReference type="Rhea" id="RHEA-COMP:11604"/>
        <dbReference type="ChEBI" id="CHEBI:15378"/>
        <dbReference type="ChEBI" id="CHEBI:29999"/>
        <dbReference type="ChEBI" id="CHEBI:30616"/>
        <dbReference type="ChEBI" id="CHEBI:83421"/>
        <dbReference type="ChEBI" id="CHEBI:456216"/>
        <dbReference type="EC" id="2.7.11.1"/>
    </reaction>
</comment>
<dbReference type="CDD" id="cd14136">
    <property type="entry name" value="STKc_SRPK"/>
    <property type="match status" value="1"/>
</dbReference>
<dbReference type="PROSITE" id="PS50011">
    <property type="entry name" value="PROTEIN_KINASE_DOM"/>
    <property type="match status" value="1"/>
</dbReference>
<evidence type="ECO:0000259" key="11">
    <source>
        <dbReference type="PROSITE" id="PS50011"/>
    </source>
</evidence>
<feature type="compositionally biased region" description="Basic residues" evidence="10">
    <location>
        <begin position="255"/>
        <end position="268"/>
    </location>
</feature>
<dbReference type="GO" id="GO:0005634">
    <property type="term" value="C:nucleus"/>
    <property type="evidence" value="ECO:0007669"/>
    <property type="project" value="TreeGrafter"/>
</dbReference>
<keyword evidence="3" id="KW-0808">Transferase</keyword>
<dbReference type="PANTHER" id="PTHR47634:SF9">
    <property type="entry name" value="PROTEIN KINASE DOMAIN-CONTAINING PROTEIN-RELATED"/>
    <property type="match status" value="1"/>
</dbReference>
<gene>
    <name evidence="12" type="ORF">L596_025044</name>
</gene>
<evidence type="ECO:0000256" key="4">
    <source>
        <dbReference type="ARBA" id="ARBA00022741"/>
    </source>
</evidence>
<accession>A0A4U5M6M3</accession>
<keyword evidence="13" id="KW-1185">Reference proteome</keyword>
<dbReference type="STRING" id="34508.A0A4U5M6M3"/>
<dbReference type="SMART" id="SM00220">
    <property type="entry name" value="S_TKc"/>
    <property type="match status" value="1"/>
</dbReference>
<evidence type="ECO:0000256" key="10">
    <source>
        <dbReference type="SAM" id="MobiDB-lite"/>
    </source>
</evidence>
<name>A0A4U5M6M3_STECR</name>
<dbReference type="Gene3D" id="3.30.200.20">
    <property type="entry name" value="Phosphorylase Kinase, domain 1"/>
    <property type="match status" value="1"/>
</dbReference>
<dbReference type="EC" id="2.7.11.1" evidence="1"/>
<dbReference type="PANTHER" id="PTHR47634">
    <property type="entry name" value="PROTEIN KINASE DOMAIN-CONTAINING PROTEIN-RELATED"/>
    <property type="match status" value="1"/>
</dbReference>
<sequence length="503" mass="56493">MVVSGEEERILEKCSLEGSESQIDGRNAQDGGVLGSDDEEQEDPRDYRTGGYHYVRIGEVFQQRYHVIRKLGWGHFSTVWLSWDTQDERFVALKIVKSAQEFADTALDEVKLLLCACSRTDDDELGSHGDRIVQLYDEFTINGPNGTHVCMVFEVLGCNLLKLIIKSKYQGLPLNKVRVIIRQVLEGLCHLHDKCKIIHTDIKPENVLVTMSQEQIRQMAAEALACTKMAGGAGSTIPAAHMANIPQTDNTLTKNQKKRQKKKQKKQQKLLEEGKGVAVNEEIDLNLAKGNGIQKVTDDTPKLEESDSLMQRQLQDLTDAIDAASIGKSAAAVEDEIQVKIADLGNACWVHNHYTDDIQTRQYRSLEVLLGASYGPAADIWSTACMAFELATGDFLFEPHGGDSYSKDEDHVALIMELLGPIPASIYKKGTEWRDLFNKSGRLLHIKQLQPWSLFDVLMEKYDWSDQDAAYFSDFLTPMLTYEQDKRATAAECLTHPWLITPQ</sequence>
<comment type="caution">
    <text evidence="12">The sequence shown here is derived from an EMBL/GenBank/DDBJ whole genome shotgun (WGS) entry which is preliminary data.</text>
</comment>
<dbReference type="Gene3D" id="1.10.510.10">
    <property type="entry name" value="Transferase(Phosphotransferase) domain 1"/>
    <property type="match status" value="1"/>
</dbReference>
<dbReference type="Proteomes" id="UP000298663">
    <property type="component" value="Unassembled WGS sequence"/>
</dbReference>
<evidence type="ECO:0000256" key="1">
    <source>
        <dbReference type="ARBA" id="ARBA00012513"/>
    </source>
</evidence>
<dbReference type="SUPFAM" id="SSF56112">
    <property type="entry name" value="Protein kinase-like (PK-like)"/>
    <property type="match status" value="1"/>
</dbReference>
<keyword evidence="5" id="KW-0418">Kinase</keyword>
<feature type="region of interest" description="Disordered" evidence="10">
    <location>
        <begin position="248"/>
        <end position="273"/>
    </location>
</feature>
<evidence type="ECO:0000313" key="13">
    <source>
        <dbReference type="Proteomes" id="UP000298663"/>
    </source>
</evidence>
<reference evidence="12 13" key="1">
    <citation type="journal article" date="2015" name="Genome Biol.">
        <title>Comparative genomics of Steinernema reveals deeply conserved gene regulatory networks.</title>
        <authorList>
            <person name="Dillman A.R."/>
            <person name="Macchietto M."/>
            <person name="Porter C.F."/>
            <person name="Rogers A."/>
            <person name="Williams B."/>
            <person name="Antoshechkin I."/>
            <person name="Lee M.M."/>
            <person name="Goodwin Z."/>
            <person name="Lu X."/>
            <person name="Lewis E.E."/>
            <person name="Goodrich-Blair H."/>
            <person name="Stock S.P."/>
            <person name="Adams B.J."/>
            <person name="Sternberg P.W."/>
            <person name="Mortazavi A."/>
        </authorList>
    </citation>
    <scope>NUCLEOTIDE SEQUENCE [LARGE SCALE GENOMIC DNA]</scope>
    <source>
        <strain evidence="12 13">ALL</strain>
    </source>
</reference>
<dbReference type="GO" id="GO:0005737">
    <property type="term" value="C:cytoplasm"/>
    <property type="evidence" value="ECO:0007669"/>
    <property type="project" value="TreeGrafter"/>
</dbReference>
<keyword evidence="2" id="KW-0723">Serine/threonine-protein kinase</keyword>
<dbReference type="InterPro" id="IPR011009">
    <property type="entry name" value="Kinase-like_dom_sf"/>
</dbReference>
<proteinExistence type="predicted"/>
<reference evidence="12 13" key="2">
    <citation type="journal article" date="2019" name="G3 (Bethesda)">
        <title>Hybrid Assembly of the Genome of the Entomopathogenic Nematode Steinernema carpocapsae Identifies the X-Chromosome.</title>
        <authorList>
            <person name="Serra L."/>
            <person name="Macchietto M."/>
            <person name="Macias-Munoz A."/>
            <person name="McGill C.J."/>
            <person name="Rodriguez I.M."/>
            <person name="Rodriguez B."/>
            <person name="Murad R."/>
            <person name="Mortazavi A."/>
        </authorList>
    </citation>
    <scope>NUCLEOTIDE SEQUENCE [LARGE SCALE GENOMIC DNA]</scope>
    <source>
        <strain evidence="12 13">ALL</strain>
    </source>
</reference>
<comment type="catalytic activity">
    <reaction evidence="7">
        <text>L-threonyl-[protein] + ATP = O-phospho-L-threonyl-[protein] + ADP + H(+)</text>
        <dbReference type="Rhea" id="RHEA:46608"/>
        <dbReference type="Rhea" id="RHEA-COMP:11060"/>
        <dbReference type="Rhea" id="RHEA-COMP:11605"/>
        <dbReference type="ChEBI" id="CHEBI:15378"/>
        <dbReference type="ChEBI" id="CHEBI:30013"/>
        <dbReference type="ChEBI" id="CHEBI:30616"/>
        <dbReference type="ChEBI" id="CHEBI:61977"/>
        <dbReference type="ChEBI" id="CHEBI:456216"/>
        <dbReference type="EC" id="2.7.11.1"/>
    </reaction>
</comment>
<keyword evidence="6 9" id="KW-0067">ATP-binding</keyword>
<feature type="binding site" evidence="9">
    <location>
        <position position="94"/>
    </location>
    <ligand>
        <name>ATP</name>
        <dbReference type="ChEBI" id="CHEBI:30616"/>
    </ligand>
</feature>
<dbReference type="InterPro" id="IPR017441">
    <property type="entry name" value="Protein_kinase_ATP_BS"/>
</dbReference>
<evidence type="ECO:0000256" key="7">
    <source>
        <dbReference type="ARBA" id="ARBA00047899"/>
    </source>
</evidence>
<dbReference type="FunFam" id="3.30.200.20:FF:000770">
    <property type="entry name" value="SRSF protein kinase 2"/>
    <property type="match status" value="1"/>
</dbReference>
<dbReference type="OrthoDB" id="2649at2759"/>
<evidence type="ECO:0000256" key="8">
    <source>
        <dbReference type="ARBA" id="ARBA00048679"/>
    </source>
</evidence>
<dbReference type="InterPro" id="IPR008271">
    <property type="entry name" value="Ser/Thr_kinase_AS"/>
</dbReference>
<dbReference type="GO" id="GO:0004674">
    <property type="term" value="F:protein serine/threonine kinase activity"/>
    <property type="evidence" value="ECO:0007669"/>
    <property type="project" value="UniProtKB-KW"/>
</dbReference>
<keyword evidence="4 9" id="KW-0547">Nucleotide-binding</keyword>
<evidence type="ECO:0000256" key="3">
    <source>
        <dbReference type="ARBA" id="ARBA00022679"/>
    </source>
</evidence>
<evidence type="ECO:0000256" key="6">
    <source>
        <dbReference type="ARBA" id="ARBA00022840"/>
    </source>
</evidence>
<dbReference type="GO" id="GO:0005524">
    <property type="term" value="F:ATP binding"/>
    <property type="evidence" value="ECO:0007669"/>
    <property type="project" value="UniProtKB-UniRule"/>
</dbReference>
<dbReference type="PROSITE" id="PS00108">
    <property type="entry name" value="PROTEIN_KINASE_ST"/>
    <property type="match status" value="1"/>
</dbReference>
<protein>
    <recommendedName>
        <fullName evidence="1">non-specific serine/threonine protein kinase</fullName>
        <ecNumber evidence="1">2.7.11.1</ecNumber>
    </recommendedName>
</protein>
<dbReference type="FunFam" id="1.10.510.10:FF:000591">
    <property type="entry name" value="Serine protein kinase Sky1"/>
    <property type="match status" value="1"/>
</dbReference>
<dbReference type="PROSITE" id="PS00107">
    <property type="entry name" value="PROTEIN_KINASE_ATP"/>
    <property type="match status" value="1"/>
</dbReference>
<evidence type="ECO:0000256" key="9">
    <source>
        <dbReference type="PROSITE-ProRule" id="PRU10141"/>
    </source>
</evidence>
<evidence type="ECO:0000256" key="5">
    <source>
        <dbReference type="ARBA" id="ARBA00022777"/>
    </source>
</evidence>
<dbReference type="Pfam" id="PF00069">
    <property type="entry name" value="Pkinase"/>
    <property type="match status" value="2"/>
</dbReference>